<dbReference type="InterPro" id="IPR001810">
    <property type="entry name" value="F-box_dom"/>
</dbReference>
<feature type="domain" description="F-box" evidence="1">
    <location>
        <begin position="32"/>
        <end position="69"/>
    </location>
</feature>
<reference evidence="2 3" key="1">
    <citation type="submission" date="2019-09" db="EMBL/GenBank/DDBJ databases">
        <title>Draft genome of the ectomycorrhizal ascomycete Sphaerosporella brunnea.</title>
        <authorList>
            <consortium name="DOE Joint Genome Institute"/>
            <person name="Benucci G.M."/>
            <person name="Marozzi G."/>
            <person name="Antonielli L."/>
            <person name="Sanchez S."/>
            <person name="Marco P."/>
            <person name="Wang X."/>
            <person name="Falini L.B."/>
            <person name="Barry K."/>
            <person name="Haridas S."/>
            <person name="Lipzen A."/>
            <person name="Labutti K."/>
            <person name="Grigoriev I.V."/>
            <person name="Murat C."/>
            <person name="Martin F."/>
            <person name="Albertini E."/>
            <person name="Donnini D."/>
            <person name="Bonito G."/>
        </authorList>
    </citation>
    <scope>NUCLEOTIDE SEQUENCE [LARGE SCALE GENOMIC DNA]</scope>
    <source>
        <strain evidence="2 3">Sb_GMNB300</strain>
    </source>
</reference>
<dbReference type="AlphaFoldDB" id="A0A5J5FAS9"/>
<comment type="caution">
    <text evidence="2">The sequence shown here is derived from an EMBL/GenBank/DDBJ whole genome shotgun (WGS) entry which is preliminary data.</text>
</comment>
<organism evidence="2 3">
    <name type="scientific">Sphaerosporella brunnea</name>
    <dbReference type="NCBI Taxonomy" id="1250544"/>
    <lineage>
        <taxon>Eukaryota</taxon>
        <taxon>Fungi</taxon>
        <taxon>Dikarya</taxon>
        <taxon>Ascomycota</taxon>
        <taxon>Pezizomycotina</taxon>
        <taxon>Pezizomycetes</taxon>
        <taxon>Pezizales</taxon>
        <taxon>Pyronemataceae</taxon>
        <taxon>Sphaerosporella</taxon>
    </lineage>
</organism>
<dbReference type="InParanoid" id="A0A5J5FAS9"/>
<proteinExistence type="predicted"/>
<evidence type="ECO:0000313" key="2">
    <source>
        <dbReference type="EMBL" id="KAA8914404.1"/>
    </source>
</evidence>
<dbReference type="EMBL" id="VXIS01000006">
    <property type="protein sequence ID" value="KAA8914404.1"/>
    <property type="molecule type" value="Genomic_DNA"/>
</dbReference>
<gene>
    <name evidence="2" type="ORF">FN846DRAFT_902123</name>
</gene>
<sequence>MQSAHNQTTLKADARQGRILPPQLGPPRPALAALPTELLLEIGSYITLSAHLYRLLRVNRRFYAIFHDIIYKIPVQGLQRHRLITTRNLGAVRRLLANGVLDIEADIEYPPFEESWYMFTSKMLFEAICLHDLSMVKLLLEAGASTSECQMDASTETLEMGKLLARHGAHVRAAASARPIILCVLVREFQPGQHTWCAKALFWEPSGETGVLTSFGFR</sequence>
<dbReference type="Proteomes" id="UP000326924">
    <property type="component" value="Unassembled WGS sequence"/>
</dbReference>
<name>A0A5J5FAS9_9PEZI</name>
<protein>
    <recommendedName>
        <fullName evidence="1">F-box domain-containing protein</fullName>
    </recommendedName>
</protein>
<evidence type="ECO:0000259" key="1">
    <source>
        <dbReference type="Pfam" id="PF12937"/>
    </source>
</evidence>
<keyword evidence="3" id="KW-1185">Reference proteome</keyword>
<dbReference type="Pfam" id="PF12937">
    <property type="entry name" value="F-box-like"/>
    <property type="match status" value="1"/>
</dbReference>
<accession>A0A5J5FAS9</accession>
<evidence type="ECO:0000313" key="3">
    <source>
        <dbReference type="Proteomes" id="UP000326924"/>
    </source>
</evidence>